<dbReference type="RefSeq" id="WP_239672141.1">
    <property type="nucleotide sequence ID" value="NZ_CP049742.1"/>
</dbReference>
<protein>
    <submittedName>
        <fullName evidence="6">DUF4870 domain-containing protein</fullName>
    </submittedName>
</protein>
<keyword evidence="2 5" id="KW-0812">Transmembrane</keyword>
<dbReference type="InterPro" id="IPR019109">
    <property type="entry name" value="MamF_MmsF"/>
</dbReference>
<dbReference type="AlphaFoldDB" id="A0A7S8CCT0"/>
<organism evidence="6 7">
    <name type="scientific">Mangrovibacillus cuniculi</name>
    <dbReference type="NCBI Taxonomy" id="2593652"/>
    <lineage>
        <taxon>Bacteria</taxon>
        <taxon>Bacillati</taxon>
        <taxon>Bacillota</taxon>
        <taxon>Bacilli</taxon>
        <taxon>Bacillales</taxon>
        <taxon>Bacillaceae</taxon>
        <taxon>Mangrovibacillus</taxon>
    </lineage>
</organism>
<dbReference type="EMBL" id="CP049742">
    <property type="protein sequence ID" value="QPC47471.1"/>
    <property type="molecule type" value="Genomic_DNA"/>
</dbReference>
<feature type="transmembrane region" description="Helical" evidence="5">
    <location>
        <begin position="6"/>
        <end position="29"/>
    </location>
</feature>
<keyword evidence="3 5" id="KW-1133">Transmembrane helix</keyword>
<proteinExistence type="predicted"/>
<evidence type="ECO:0000313" key="7">
    <source>
        <dbReference type="Proteomes" id="UP000593626"/>
    </source>
</evidence>
<reference evidence="6 7" key="1">
    <citation type="submission" date="2019-07" db="EMBL/GenBank/DDBJ databases">
        <title>Genome sequence of 2 isolates from Red Sea Mangroves.</title>
        <authorList>
            <person name="Sefrji F."/>
            <person name="Michoud G."/>
            <person name="Merlino G."/>
            <person name="Daffonchio D."/>
        </authorList>
    </citation>
    <scope>NUCLEOTIDE SEQUENCE [LARGE SCALE GENOMIC DNA]</scope>
    <source>
        <strain evidence="6 7">R1DC41</strain>
    </source>
</reference>
<comment type="subcellular location">
    <subcellularLocation>
        <location evidence="1">Membrane</location>
        <topology evidence="1">Multi-pass membrane protein</topology>
    </subcellularLocation>
</comment>
<evidence type="ECO:0000256" key="3">
    <source>
        <dbReference type="ARBA" id="ARBA00022989"/>
    </source>
</evidence>
<dbReference type="Pfam" id="PF09685">
    <property type="entry name" value="MamF_MmsF"/>
    <property type="match status" value="1"/>
</dbReference>
<dbReference type="Proteomes" id="UP000593626">
    <property type="component" value="Chromosome"/>
</dbReference>
<evidence type="ECO:0000256" key="5">
    <source>
        <dbReference type="SAM" id="Phobius"/>
    </source>
</evidence>
<evidence type="ECO:0000313" key="6">
    <source>
        <dbReference type="EMBL" id="QPC47471.1"/>
    </source>
</evidence>
<gene>
    <name evidence="6" type="ORF">G8O30_11195</name>
</gene>
<accession>A0A7S8CCT0</accession>
<evidence type="ECO:0000256" key="1">
    <source>
        <dbReference type="ARBA" id="ARBA00004141"/>
    </source>
</evidence>
<dbReference type="KEGG" id="mcui:G8O30_11195"/>
<feature type="transmembrane region" description="Helical" evidence="5">
    <location>
        <begin position="74"/>
        <end position="96"/>
    </location>
</feature>
<evidence type="ECO:0000256" key="4">
    <source>
        <dbReference type="ARBA" id="ARBA00023136"/>
    </source>
</evidence>
<sequence length="103" mass="11633">MNLEKIIAALCYFSFFFLGLIFPLIVWLVSADEWLKGHAKAAFISHIIPMLVVPLVLFAFVFDVFAISTGTVPFFVLFVIVLGGILSFFIMIWNVYKGIKVLL</sequence>
<keyword evidence="7" id="KW-1185">Reference proteome</keyword>
<name>A0A7S8CCT0_9BACI</name>
<evidence type="ECO:0000256" key="2">
    <source>
        <dbReference type="ARBA" id="ARBA00022692"/>
    </source>
</evidence>
<keyword evidence="4 5" id="KW-0472">Membrane</keyword>
<feature type="transmembrane region" description="Helical" evidence="5">
    <location>
        <begin position="41"/>
        <end position="62"/>
    </location>
</feature>